<dbReference type="SUPFAM" id="SSF56112">
    <property type="entry name" value="Protein kinase-like (PK-like)"/>
    <property type="match status" value="1"/>
</dbReference>
<evidence type="ECO:0000256" key="5">
    <source>
        <dbReference type="PROSITE-ProRule" id="PRU00023"/>
    </source>
</evidence>
<feature type="repeat" description="ANK" evidence="5">
    <location>
        <begin position="88"/>
        <end position="120"/>
    </location>
</feature>
<dbReference type="Pfam" id="PF00069">
    <property type="entry name" value="Pkinase"/>
    <property type="match status" value="1"/>
</dbReference>
<dbReference type="Ensembl" id="ENSCSRT00000026488.1">
    <property type="protein sequence ID" value="ENSCSRP00000025416.1"/>
    <property type="gene ID" value="ENSCSRG00000019014.1"/>
</dbReference>
<dbReference type="GO" id="GO:0005524">
    <property type="term" value="F:ATP binding"/>
    <property type="evidence" value="ECO:0007669"/>
    <property type="project" value="UniProtKB-KW"/>
</dbReference>
<feature type="repeat" description="ANK" evidence="5">
    <location>
        <begin position="55"/>
        <end position="87"/>
    </location>
</feature>
<evidence type="ECO:0000313" key="9">
    <source>
        <dbReference type="Proteomes" id="UP000694403"/>
    </source>
</evidence>
<dbReference type="PROSITE" id="PS51392">
    <property type="entry name" value="KEN"/>
    <property type="match status" value="1"/>
</dbReference>
<dbReference type="SMART" id="SM00248">
    <property type="entry name" value="ANK"/>
    <property type="match status" value="9"/>
</dbReference>
<dbReference type="InterPro" id="IPR010513">
    <property type="entry name" value="KEN_dom"/>
</dbReference>
<evidence type="ECO:0000256" key="2">
    <source>
        <dbReference type="ARBA" id="ARBA00022741"/>
    </source>
</evidence>
<dbReference type="GO" id="GO:0006397">
    <property type="term" value="P:mRNA processing"/>
    <property type="evidence" value="ECO:0007669"/>
    <property type="project" value="InterPro"/>
</dbReference>
<reference evidence="8" key="1">
    <citation type="submission" date="2025-08" db="UniProtKB">
        <authorList>
            <consortium name="Ensembl"/>
        </authorList>
    </citation>
    <scope>IDENTIFICATION</scope>
</reference>
<evidence type="ECO:0000256" key="1">
    <source>
        <dbReference type="ARBA" id="ARBA00022737"/>
    </source>
</evidence>
<evidence type="ECO:0000259" key="6">
    <source>
        <dbReference type="PROSITE" id="PS50011"/>
    </source>
</evidence>
<dbReference type="InterPro" id="IPR036770">
    <property type="entry name" value="Ankyrin_rpt-contain_sf"/>
</dbReference>
<protein>
    <submittedName>
        <fullName evidence="8">Uncharacterized protein</fullName>
    </submittedName>
</protein>
<accession>A0A8C3TAR3</accession>
<keyword evidence="4 5" id="KW-0040">ANK repeat</keyword>
<dbReference type="Proteomes" id="UP000694403">
    <property type="component" value="Unplaced"/>
</dbReference>
<dbReference type="SMART" id="SM00580">
    <property type="entry name" value="PUG"/>
    <property type="match status" value="1"/>
</dbReference>
<evidence type="ECO:0000313" key="8">
    <source>
        <dbReference type="Ensembl" id="ENSCSRP00000025416.1"/>
    </source>
</evidence>
<dbReference type="AlphaFoldDB" id="A0A8C3TAR3"/>
<dbReference type="SUPFAM" id="SSF48403">
    <property type="entry name" value="Ankyrin repeat"/>
    <property type="match status" value="1"/>
</dbReference>
<keyword evidence="3" id="KW-0067">ATP-binding</keyword>
<feature type="domain" description="KEN" evidence="7">
    <location>
        <begin position="594"/>
        <end position="732"/>
    </location>
</feature>
<feature type="domain" description="Protein kinase" evidence="6">
    <location>
        <begin position="374"/>
        <end position="591"/>
    </location>
</feature>
<feature type="repeat" description="ANK" evidence="5">
    <location>
        <begin position="282"/>
        <end position="314"/>
    </location>
</feature>
<sequence>MEATGNSQPAAPNGCRDGTAAATVSQLHDAIKKGSVRTVRQLLQEGADVNFKVEGGWTPLHSAVQADQEEIVNLLLEQGADPRARKDNGATPFIIAGIVGNVNLLELFLSKGSEINEKDNNGFTAFMEAAWYGKEKALKFLYENFSDEKERDVNLGRMVSTQQRQVYKGGETALMDAARNGHLSAVKTLVKEMRASVHACDNFGRNALIHALRLPQKRNTILRQNKNIEPIVSFLLDCGADVTERDENRKTSLILAAERQSHNLVELLLKTGKVDINARGNDDKTALKVAVEYDHEEIAKLLCENGARADCSDVFAAKENYNNEMVALLHKYSATATNSRPPKEWAPTSKRWGEQLWRLHSINSPQIGKLNIIFDEYYRIESTSEGGIYLGFHAGKEVAVKRFLLGSDKAKRESMCLSHCHSNRHMVKLHGTETRGNCQLFCLSLCESNLEDHLSKSAQAVNNHDILKTLLEAVRDLHSLELGHGDLHPRNILIDADDKVLLADFDKSSSFAEGQRERIIKEDLEALGRLVLYVVTRGEVPFDGPDGEDVAARCPTNLQGHLEIEDLIRSLVSPHGGNSVQLGDLIHHPFFWTRENRFEFLVDVGNHPDIEKYTDGSQIVKALNCNKATTGKHFYQWTKKIDQDVLKNMNLKKRHSHPYKDTVTDLLRFIRNVGAHYGVKPQWFKEIIQNPSQYFVDRFPDLIFYIYEHLQRVDRAFLKKVLHHILKGYISI</sequence>
<dbReference type="GO" id="GO:0004540">
    <property type="term" value="F:RNA nuclease activity"/>
    <property type="evidence" value="ECO:0007669"/>
    <property type="project" value="InterPro"/>
</dbReference>
<dbReference type="InterPro" id="IPR000719">
    <property type="entry name" value="Prot_kinase_dom"/>
</dbReference>
<dbReference type="PANTHER" id="PTHR24141">
    <property type="entry name" value="2-5A-DEPENDENT RIBONUCLEASE"/>
    <property type="match status" value="1"/>
</dbReference>
<dbReference type="GO" id="GO:0003723">
    <property type="term" value="F:RNA binding"/>
    <property type="evidence" value="ECO:0007669"/>
    <property type="project" value="TreeGrafter"/>
</dbReference>
<dbReference type="InterPro" id="IPR038357">
    <property type="entry name" value="KEN_sf"/>
</dbReference>
<dbReference type="PROSITE" id="PS50088">
    <property type="entry name" value="ANK_REPEAT"/>
    <property type="match status" value="4"/>
</dbReference>
<keyword evidence="1" id="KW-0677">Repeat</keyword>
<feature type="repeat" description="ANK" evidence="5">
    <location>
        <begin position="22"/>
        <end position="54"/>
    </location>
</feature>
<evidence type="ECO:0000259" key="7">
    <source>
        <dbReference type="PROSITE" id="PS51392"/>
    </source>
</evidence>
<dbReference type="PROSITE" id="PS50297">
    <property type="entry name" value="ANK_REP_REGION"/>
    <property type="match status" value="4"/>
</dbReference>
<dbReference type="Pfam" id="PF06479">
    <property type="entry name" value="Ribonuc_2-5A"/>
    <property type="match status" value="1"/>
</dbReference>
<dbReference type="PROSITE" id="PS50011">
    <property type="entry name" value="PROTEIN_KINASE_DOM"/>
    <property type="match status" value="1"/>
</dbReference>
<dbReference type="InterPro" id="IPR011009">
    <property type="entry name" value="Kinase-like_dom_sf"/>
</dbReference>
<dbReference type="InterPro" id="IPR002110">
    <property type="entry name" value="Ankyrin_rpt"/>
</dbReference>
<dbReference type="Pfam" id="PF12796">
    <property type="entry name" value="Ank_2"/>
    <property type="match status" value="3"/>
</dbReference>
<keyword evidence="9" id="KW-1185">Reference proteome</keyword>
<dbReference type="GO" id="GO:0004672">
    <property type="term" value="F:protein kinase activity"/>
    <property type="evidence" value="ECO:0007669"/>
    <property type="project" value="InterPro"/>
</dbReference>
<dbReference type="PANTHER" id="PTHR24141:SF1">
    <property type="entry name" value="2-5A-DEPENDENT RIBONUCLEASE"/>
    <property type="match status" value="1"/>
</dbReference>
<dbReference type="Pfam" id="PF13637">
    <property type="entry name" value="Ank_4"/>
    <property type="match status" value="1"/>
</dbReference>
<evidence type="ECO:0000256" key="4">
    <source>
        <dbReference type="ARBA" id="ARBA00023043"/>
    </source>
</evidence>
<keyword evidence="2" id="KW-0547">Nucleotide-binding</keyword>
<dbReference type="Gene3D" id="1.10.510.10">
    <property type="entry name" value="Transferase(Phosphotransferase) domain 1"/>
    <property type="match status" value="1"/>
</dbReference>
<evidence type="ECO:0000256" key="3">
    <source>
        <dbReference type="ARBA" id="ARBA00022840"/>
    </source>
</evidence>
<dbReference type="Gene3D" id="1.20.1440.180">
    <property type="entry name" value="KEN domain"/>
    <property type="match status" value="1"/>
</dbReference>
<dbReference type="SMART" id="SM00220">
    <property type="entry name" value="S_TKc"/>
    <property type="match status" value="1"/>
</dbReference>
<dbReference type="PRINTS" id="PR01415">
    <property type="entry name" value="ANKYRIN"/>
</dbReference>
<reference evidence="8" key="2">
    <citation type="submission" date="2025-09" db="UniProtKB">
        <authorList>
            <consortium name="Ensembl"/>
        </authorList>
    </citation>
    <scope>IDENTIFICATION</scope>
</reference>
<name>A0A8C3TAR3_CHESE</name>
<organism evidence="8 9">
    <name type="scientific">Chelydra serpentina</name>
    <name type="common">Snapping turtle</name>
    <name type="synonym">Testudo serpentina</name>
    <dbReference type="NCBI Taxonomy" id="8475"/>
    <lineage>
        <taxon>Eukaryota</taxon>
        <taxon>Metazoa</taxon>
        <taxon>Chordata</taxon>
        <taxon>Craniata</taxon>
        <taxon>Vertebrata</taxon>
        <taxon>Euteleostomi</taxon>
        <taxon>Archelosauria</taxon>
        <taxon>Testudinata</taxon>
        <taxon>Testudines</taxon>
        <taxon>Cryptodira</taxon>
        <taxon>Durocryptodira</taxon>
        <taxon>Americhelydia</taxon>
        <taxon>Chelydroidea</taxon>
        <taxon>Chelydridae</taxon>
        <taxon>Chelydra</taxon>
    </lineage>
</organism>
<dbReference type="Gene3D" id="1.25.40.20">
    <property type="entry name" value="Ankyrin repeat-containing domain"/>
    <property type="match status" value="1"/>
</dbReference>
<proteinExistence type="predicted"/>